<comment type="caution">
    <text evidence="4">The sequence shown here is derived from an EMBL/GenBank/DDBJ whole genome shotgun (WGS) entry which is preliminary data.</text>
</comment>
<comment type="similarity">
    <text evidence="1">Belongs to the UPF0177 family.</text>
</comment>
<dbReference type="GO" id="GO:0004175">
    <property type="term" value="F:endopeptidase activity"/>
    <property type="evidence" value="ECO:0007669"/>
    <property type="project" value="UniProtKB-ARBA"/>
</dbReference>
<dbReference type="GO" id="GO:0080120">
    <property type="term" value="P:CAAX-box protein maturation"/>
    <property type="evidence" value="ECO:0007669"/>
    <property type="project" value="UniProtKB-ARBA"/>
</dbReference>
<dbReference type="AlphaFoldDB" id="A0A0R1Y3B7"/>
<reference evidence="4 5" key="1">
    <citation type="journal article" date="2015" name="Genome Announc.">
        <title>Expanding the biotechnology potential of lactobacilli through comparative genomics of 213 strains and associated genera.</title>
        <authorList>
            <person name="Sun Z."/>
            <person name="Harris H.M."/>
            <person name="McCann A."/>
            <person name="Guo C."/>
            <person name="Argimon S."/>
            <person name="Zhang W."/>
            <person name="Yang X."/>
            <person name="Jeffery I.B."/>
            <person name="Cooney J.C."/>
            <person name="Kagawa T.F."/>
            <person name="Liu W."/>
            <person name="Song Y."/>
            <person name="Salvetti E."/>
            <person name="Wrobel A."/>
            <person name="Rasinkangas P."/>
            <person name="Parkhill J."/>
            <person name="Rea M.C."/>
            <person name="O'Sullivan O."/>
            <person name="Ritari J."/>
            <person name="Douillard F.P."/>
            <person name="Paul Ross R."/>
            <person name="Yang R."/>
            <person name="Briner A.E."/>
            <person name="Felis G.E."/>
            <person name="de Vos W.M."/>
            <person name="Barrangou R."/>
            <person name="Klaenhammer T.R."/>
            <person name="Caufield P.W."/>
            <person name="Cui Y."/>
            <person name="Zhang H."/>
            <person name="O'Toole P.W."/>
        </authorList>
    </citation>
    <scope>NUCLEOTIDE SEQUENCE [LARGE SCALE GENOMIC DNA]</scope>
    <source>
        <strain evidence="4 5">DSM 18527</strain>
    </source>
</reference>
<gene>
    <name evidence="4" type="ORF">FC83_GL002330</name>
</gene>
<name>A0A0R1Y3B7_9LACO</name>
<evidence type="ECO:0000313" key="4">
    <source>
        <dbReference type="EMBL" id="KRM33900.1"/>
    </source>
</evidence>
<feature type="transmembrane region" description="Helical" evidence="2">
    <location>
        <begin position="44"/>
        <end position="67"/>
    </location>
</feature>
<protein>
    <recommendedName>
        <fullName evidence="3">CAAX prenyl protease 2/Lysostaphin resistance protein A-like domain-containing protein</fullName>
    </recommendedName>
</protein>
<feature type="transmembrane region" description="Helical" evidence="2">
    <location>
        <begin position="7"/>
        <end position="32"/>
    </location>
</feature>
<dbReference type="Pfam" id="PF02517">
    <property type="entry name" value="Rce1-like"/>
    <property type="match status" value="1"/>
</dbReference>
<feature type="transmembrane region" description="Helical" evidence="2">
    <location>
        <begin position="139"/>
        <end position="160"/>
    </location>
</feature>
<accession>A0A0R1Y3B7</accession>
<dbReference type="OrthoDB" id="2311705at2"/>
<keyword evidence="5" id="KW-1185">Reference proteome</keyword>
<dbReference type="STRING" id="1423734.FC83_GL002330"/>
<keyword evidence="2" id="KW-1133">Transmembrane helix</keyword>
<keyword evidence="2" id="KW-0472">Membrane</keyword>
<dbReference type="EMBL" id="AZGA01000041">
    <property type="protein sequence ID" value="KRM33900.1"/>
    <property type="molecule type" value="Genomic_DNA"/>
</dbReference>
<feature type="transmembrane region" description="Helical" evidence="2">
    <location>
        <begin position="223"/>
        <end position="243"/>
    </location>
</feature>
<feature type="domain" description="CAAX prenyl protease 2/Lysostaphin resistance protein A-like" evidence="3">
    <location>
        <begin position="108"/>
        <end position="208"/>
    </location>
</feature>
<feature type="transmembrane region" description="Helical" evidence="2">
    <location>
        <begin position="109"/>
        <end position="127"/>
    </location>
</feature>
<sequence>MRKNRIVFFLGVVVLILVLATVSPFAAAWLLGLMGLNLRQDTFYLAYNILSEVIPLLVWLGINRFYLHIRIRFNQKTPGKAWLLLSPIVLVMISDFANHPKFSIAADNIILAVLFGFSTALMEEYVFRGIFIGGFKDNFHLSPLWTAVLSGATFGGVHLINVLNNPAALTATLLQVIYAMGMGLFFAVIYLLSANIWLPVMAHGLIDTFDGLLYGSFNSSVSNPWFFDLALALIFVVLAVIFWQRRTKLVVN</sequence>
<evidence type="ECO:0000259" key="3">
    <source>
        <dbReference type="Pfam" id="PF02517"/>
    </source>
</evidence>
<evidence type="ECO:0000313" key="5">
    <source>
        <dbReference type="Proteomes" id="UP000051236"/>
    </source>
</evidence>
<keyword evidence="2" id="KW-0812">Transmembrane</keyword>
<evidence type="ECO:0000256" key="2">
    <source>
        <dbReference type="SAM" id="Phobius"/>
    </source>
</evidence>
<organism evidence="4 5">
    <name type="scientific">Agrilactobacillus composti DSM 18527 = JCM 14202</name>
    <dbReference type="NCBI Taxonomy" id="1423734"/>
    <lineage>
        <taxon>Bacteria</taxon>
        <taxon>Bacillati</taxon>
        <taxon>Bacillota</taxon>
        <taxon>Bacilli</taxon>
        <taxon>Lactobacillales</taxon>
        <taxon>Lactobacillaceae</taxon>
        <taxon>Agrilactobacillus</taxon>
    </lineage>
</organism>
<dbReference type="PATRIC" id="fig|1423734.3.peg.2362"/>
<dbReference type="InterPro" id="IPR003675">
    <property type="entry name" value="Rce1/LyrA-like_dom"/>
</dbReference>
<proteinExistence type="inferred from homology"/>
<dbReference type="RefSeq" id="WP_035454516.1">
    <property type="nucleotide sequence ID" value="NZ_AZGA01000041.1"/>
</dbReference>
<evidence type="ECO:0000256" key="1">
    <source>
        <dbReference type="ARBA" id="ARBA00009067"/>
    </source>
</evidence>
<dbReference type="eggNOG" id="COG1266">
    <property type="taxonomic scope" value="Bacteria"/>
</dbReference>
<dbReference type="Proteomes" id="UP000051236">
    <property type="component" value="Unassembled WGS sequence"/>
</dbReference>